<name>A0AAE0DNS6_9ROSI</name>
<reference evidence="2" key="1">
    <citation type="journal article" date="2023" name="Plant J.">
        <title>Genome sequences and population genomics provide insights into the demographic history, inbreeding, and mutation load of two 'living fossil' tree species of Dipteronia.</title>
        <authorList>
            <person name="Feng Y."/>
            <person name="Comes H.P."/>
            <person name="Chen J."/>
            <person name="Zhu S."/>
            <person name="Lu R."/>
            <person name="Zhang X."/>
            <person name="Li P."/>
            <person name="Qiu J."/>
            <person name="Olsen K.M."/>
            <person name="Qiu Y."/>
        </authorList>
    </citation>
    <scope>NUCLEOTIDE SEQUENCE</scope>
    <source>
        <strain evidence="2">NBL</strain>
    </source>
</reference>
<accession>A0AAE0DNS6</accession>
<dbReference type="Proteomes" id="UP001281410">
    <property type="component" value="Unassembled WGS sequence"/>
</dbReference>
<sequence length="136" mass="15087">MLIQGVLVRFLNAVMESKEEELTGQVAISGLKRTLSILWPPNHLRPHLLQKTATPPPPPPPAFSTNSIGNGQISSDIAIAITIPTIFFAVFVSASCYFLPTRRTRRKNKSAKKGNAEVFCHNELFRMHCLCKTLNS</sequence>
<keyword evidence="1" id="KW-0812">Transmembrane</keyword>
<organism evidence="2 3">
    <name type="scientific">Dipteronia sinensis</name>
    <dbReference type="NCBI Taxonomy" id="43782"/>
    <lineage>
        <taxon>Eukaryota</taxon>
        <taxon>Viridiplantae</taxon>
        <taxon>Streptophyta</taxon>
        <taxon>Embryophyta</taxon>
        <taxon>Tracheophyta</taxon>
        <taxon>Spermatophyta</taxon>
        <taxon>Magnoliopsida</taxon>
        <taxon>eudicotyledons</taxon>
        <taxon>Gunneridae</taxon>
        <taxon>Pentapetalae</taxon>
        <taxon>rosids</taxon>
        <taxon>malvids</taxon>
        <taxon>Sapindales</taxon>
        <taxon>Sapindaceae</taxon>
        <taxon>Hippocastanoideae</taxon>
        <taxon>Acereae</taxon>
        <taxon>Dipteronia</taxon>
    </lineage>
</organism>
<proteinExistence type="predicted"/>
<keyword evidence="1" id="KW-1133">Transmembrane helix</keyword>
<comment type="caution">
    <text evidence="2">The sequence shown here is derived from an EMBL/GenBank/DDBJ whole genome shotgun (WGS) entry which is preliminary data.</text>
</comment>
<evidence type="ECO:0000313" key="3">
    <source>
        <dbReference type="Proteomes" id="UP001281410"/>
    </source>
</evidence>
<evidence type="ECO:0000256" key="1">
    <source>
        <dbReference type="SAM" id="Phobius"/>
    </source>
</evidence>
<feature type="transmembrane region" description="Helical" evidence="1">
    <location>
        <begin position="77"/>
        <end position="99"/>
    </location>
</feature>
<dbReference type="AlphaFoldDB" id="A0AAE0DNS6"/>
<evidence type="ECO:0000313" key="2">
    <source>
        <dbReference type="EMBL" id="KAK3173872.1"/>
    </source>
</evidence>
<keyword evidence="1" id="KW-0472">Membrane</keyword>
<protein>
    <submittedName>
        <fullName evidence="2">Uncharacterized protein</fullName>
    </submittedName>
</protein>
<gene>
    <name evidence="2" type="ORF">Dsin_032974</name>
</gene>
<keyword evidence="3" id="KW-1185">Reference proteome</keyword>
<dbReference type="EMBL" id="JANJYJ010000599">
    <property type="protein sequence ID" value="KAK3173872.1"/>
    <property type="molecule type" value="Genomic_DNA"/>
</dbReference>